<dbReference type="OrthoDB" id="9782828at2"/>
<accession>I8T4E9</accession>
<evidence type="ECO:0000256" key="9">
    <source>
        <dbReference type="ARBA" id="ARBA00023239"/>
    </source>
</evidence>
<dbReference type="RefSeq" id="WP_007185350.1">
    <property type="nucleotide sequence ID" value="NZ_AKGD01000002.1"/>
</dbReference>
<dbReference type="PANTHER" id="PTHR12128:SF66">
    <property type="entry name" value="4-HYDROXY-2-OXOGLUTARATE ALDOLASE, MITOCHONDRIAL"/>
    <property type="match status" value="1"/>
</dbReference>
<dbReference type="PATRIC" id="fig|1172194.4.peg.2325"/>
<feature type="site" description="Part of a proton relay during catalysis" evidence="12">
    <location>
        <position position="50"/>
    </location>
</feature>
<comment type="catalytic activity">
    <reaction evidence="11 12">
        <text>L-aspartate 4-semialdehyde + pyruvate = (2S,4S)-4-hydroxy-2,3,4,5-tetrahydrodipicolinate + H2O + H(+)</text>
        <dbReference type="Rhea" id="RHEA:34171"/>
        <dbReference type="ChEBI" id="CHEBI:15361"/>
        <dbReference type="ChEBI" id="CHEBI:15377"/>
        <dbReference type="ChEBI" id="CHEBI:15378"/>
        <dbReference type="ChEBI" id="CHEBI:67139"/>
        <dbReference type="ChEBI" id="CHEBI:537519"/>
        <dbReference type="EC" id="4.3.3.7"/>
    </reaction>
</comment>
<dbReference type="Pfam" id="PF00701">
    <property type="entry name" value="DHDPS"/>
    <property type="match status" value="1"/>
</dbReference>
<evidence type="ECO:0000256" key="6">
    <source>
        <dbReference type="ARBA" id="ARBA00022605"/>
    </source>
</evidence>
<dbReference type="InterPro" id="IPR005263">
    <property type="entry name" value="DapA"/>
</dbReference>
<gene>
    <name evidence="12" type="primary">dapA</name>
    <name evidence="16" type="ORF">WQQ_24070</name>
</gene>
<dbReference type="GO" id="GO:0008840">
    <property type="term" value="F:4-hydroxy-tetrahydrodipicolinate synthase activity"/>
    <property type="evidence" value="ECO:0007669"/>
    <property type="project" value="UniProtKB-UniRule"/>
</dbReference>
<reference evidence="16 17" key="1">
    <citation type="journal article" date="2012" name="J. Bacteriol.">
        <title>Genome Sequence of n-Alkane-Degrading Hydrocarboniphaga effusa Strain AP103T (ATCC BAA-332T).</title>
        <authorList>
            <person name="Chang H.K."/>
            <person name="Zylstra G.J."/>
            <person name="Chae J.C."/>
        </authorList>
    </citation>
    <scope>NUCLEOTIDE SEQUENCE [LARGE SCALE GENOMIC DNA]</scope>
    <source>
        <strain evidence="16 17">AP103</strain>
    </source>
</reference>
<dbReference type="AlphaFoldDB" id="I8T4E9"/>
<feature type="binding site" evidence="12 15">
    <location>
        <position position="51"/>
    </location>
    <ligand>
        <name>pyruvate</name>
        <dbReference type="ChEBI" id="CHEBI:15361"/>
    </ligand>
</feature>
<evidence type="ECO:0000256" key="15">
    <source>
        <dbReference type="PIRSR" id="PIRSR001365-2"/>
    </source>
</evidence>
<dbReference type="CDD" id="cd00950">
    <property type="entry name" value="DHDPS"/>
    <property type="match status" value="1"/>
</dbReference>
<evidence type="ECO:0000256" key="2">
    <source>
        <dbReference type="ARBA" id="ARBA00005120"/>
    </source>
</evidence>
<keyword evidence="10 12" id="KW-0704">Schiff base</keyword>
<keyword evidence="7 12" id="KW-0220">Diaminopimelate biosynthesis</keyword>
<evidence type="ECO:0000256" key="11">
    <source>
        <dbReference type="ARBA" id="ARBA00047836"/>
    </source>
</evidence>
<proteinExistence type="inferred from homology"/>
<evidence type="ECO:0000256" key="14">
    <source>
        <dbReference type="PIRSR" id="PIRSR001365-1"/>
    </source>
</evidence>
<keyword evidence="6 12" id="KW-0028">Amino-acid biosynthesis</keyword>
<evidence type="ECO:0000256" key="5">
    <source>
        <dbReference type="ARBA" id="ARBA00022490"/>
    </source>
</evidence>
<dbReference type="InterPro" id="IPR020625">
    <property type="entry name" value="Schiff_base-form_aldolases_AS"/>
</dbReference>
<evidence type="ECO:0000256" key="3">
    <source>
        <dbReference type="ARBA" id="ARBA00007592"/>
    </source>
</evidence>
<dbReference type="EMBL" id="AKGD01000002">
    <property type="protein sequence ID" value="EIT68825.1"/>
    <property type="molecule type" value="Genomic_DNA"/>
</dbReference>
<sequence>MSSTAATDFSGIWVPLVTPFSADGSVDHPALRALATKLAPDVAGFVVCGSTGEAHALDEREQLAVLDSVRAAVQGARIVMGLGGPHRGRLHEQLAALRERPLAGLLVSPPYYVRPSQAAIVDYFLDLADRAACPLIAYNIPYRTGVAMEFSTFERIARHRNIVAVKDCGGSPALTLDLITRTPLQVLAGEDGNILSTLCAGGVGAISAAAHVFPERYTALFEAIREQRSNEARELFHGLWPLIQLLFEEPNPAGVKAALAHQGLIDARCRAPMAAATPPMRERLAARLAAMGA</sequence>
<dbReference type="GO" id="GO:0005737">
    <property type="term" value="C:cytoplasm"/>
    <property type="evidence" value="ECO:0007669"/>
    <property type="project" value="UniProtKB-SubCell"/>
</dbReference>
<dbReference type="InterPro" id="IPR002220">
    <property type="entry name" value="DapA-like"/>
</dbReference>
<dbReference type="SMART" id="SM01130">
    <property type="entry name" value="DHDPS"/>
    <property type="match status" value="1"/>
</dbReference>
<protein>
    <recommendedName>
        <fullName evidence="4 12">4-hydroxy-tetrahydrodipicolinate synthase</fullName>
        <shortName evidence="12">HTPA synthase</shortName>
        <ecNumber evidence="4 12">4.3.3.7</ecNumber>
    </recommendedName>
</protein>
<feature type="site" description="Part of a proton relay during catalysis" evidence="12">
    <location>
        <position position="112"/>
    </location>
</feature>
<evidence type="ECO:0000256" key="4">
    <source>
        <dbReference type="ARBA" id="ARBA00012086"/>
    </source>
</evidence>
<keyword evidence="5 12" id="KW-0963">Cytoplasm</keyword>
<comment type="caution">
    <text evidence="16">The sequence shown here is derived from an EMBL/GenBank/DDBJ whole genome shotgun (WGS) entry which is preliminary data.</text>
</comment>
<dbReference type="PIRSF" id="PIRSF001365">
    <property type="entry name" value="DHDPS"/>
    <property type="match status" value="1"/>
</dbReference>
<evidence type="ECO:0000256" key="12">
    <source>
        <dbReference type="HAMAP-Rule" id="MF_00418"/>
    </source>
</evidence>
<evidence type="ECO:0000256" key="7">
    <source>
        <dbReference type="ARBA" id="ARBA00022915"/>
    </source>
</evidence>
<comment type="function">
    <text evidence="1 12">Catalyzes the condensation of (S)-aspartate-beta-semialdehyde [(S)-ASA] and pyruvate to 4-hydroxy-tetrahydrodipicolinate (HTPA).</text>
</comment>
<dbReference type="EC" id="4.3.3.7" evidence="4 12"/>
<comment type="subunit">
    <text evidence="12">Homotetramer; dimer of dimers.</text>
</comment>
<evidence type="ECO:0000313" key="17">
    <source>
        <dbReference type="Proteomes" id="UP000003704"/>
    </source>
</evidence>
<dbReference type="InterPro" id="IPR013785">
    <property type="entry name" value="Aldolase_TIM"/>
</dbReference>
<dbReference type="SUPFAM" id="SSF51569">
    <property type="entry name" value="Aldolase"/>
    <property type="match status" value="1"/>
</dbReference>
<dbReference type="PROSITE" id="PS00666">
    <property type="entry name" value="DHDPS_2"/>
    <property type="match status" value="1"/>
</dbReference>
<evidence type="ECO:0000256" key="10">
    <source>
        <dbReference type="ARBA" id="ARBA00023270"/>
    </source>
</evidence>
<dbReference type="GO" id="GO:0019877">
    <property type="term" value="P:diaminopimelate biosynthetic process"/>
    <property type="evidence" value="ECO:0007669"/>
    <property type="project" value="UniProtKB-UniRule"/>
</dbReference>
<evidence type="ECO:0000256" key="8">
    <source>
        <dbReference type="ARBA" id="ARBA00023154"/>
    </source>
</evidence>
<dbReference type="PRINTS" id="PR00146">
    <property type="entry name" value="DHPICSNTHASE"/>
</dbReference>
<keyword evidence="8 12" id="KW-0457">Lysine biosynthesis</keyword>
<comment type="similarity">
    <text evidence="3 12 13">Belongs to the DapA family.</text>
</comment>
<evidence type="ECO:0000313" key="16">
    <source>
        <dbReference type="EMBL" id="EIT68825.1"/>
    </source>
</evidence>
<organism evidence="16 17">
    <name type="scientific">Hydrocarboniphaga effusa AP103</name>
    <dbReference type="NCBI Taxonomy" id="1172194"/>
    <lineage>
        <taxon>Bacteria</taxon>
        <taxon>Pseudomonadati</taxon>
        <taxon>Pseudomonadota</taxon>
        <taxon>Gammaproteobacteria</taxon>
        <taxon>Nevskiales</taxon>
        <taxon>Nevskiaceae</taxon>
        <taxon>Hydrocarboniphaga</taxon>
    </lineage>
</organism>
<evidence type="ECO:0000256" key="1">
    <source>
        <dbReference type="ARBA" id="ARBA00003294"/>
    </source>
</evidence>
<dbReference type="UniPathway" id="UPA00034">
    <property type="reaction ID" value="UER00017"/>
</dbReference>
<keyword evidence="17" id="KW-1185">Reference proteome</keyword>
<keyword evidence="9 12" id="KW-0456">Lyase</keyword>
<comment type="subcellular location">
    <subcellularLocation>
        <location evidence="12">Cytoplasm</location>
    </subcellularLocation>
</comment>
<dbReference type="Gene3D" id="3.20.20.70">
    <property type="entry name" value="Aldolase class I"/>
    <property type="match status" value="1"/>
</dbReference>
<dbReference type="PANTHER" id="PTHR12128">
    <property type="entry name" value="DIHYDRODIPICOLINATE SYNTHASE"/>
    <property type="match status" value="1"/>
</dbReference>
<feature type="binding site" evidence="12 15">
    <location>
        <position position="206"/>
    </location>
    <ligand>
        <name>pyruvate</name>
        <dbReference type="ChEBI" id="CHEBI:15361"/>
    </ligand>
</feature>
<dbReference type="Proteomes" id="UP000003704">
    <property type="component" value="Unassembled WGS sequence"/>
</dbReference>
<evidence type="ECO:0000256" key="13">
    <source>
        <dbReference type="PIRNR" id="PIRNR001365"/>
    </source>
</evidence>
<feature type="active site" description="Proton donor/acceptor" evidence="12 14">
    <location>
        <position position="138"/>
    </location>
</feature>
<name>I8T4E9_9GAMM</name>
<comment type="pathway">
    <text evidence="2 12">Amino-acid biosynthesis; L-lysine biosynthesis via DAP pathway; (S)-tetrahydrodipicolinate from L-aspartate: step 3/4.</text>
</comment>
<dbReference type="STRING" id="1172194.WQQ_24070"/>
<dbReference type="GO" id="GO:0009089">
    <property type="term" value="P:lysine biosynthetic process via diaminopimelate"/>
    <property type="evidence" value="ECO:0007669"/>
    <property type="project" value="UniProtKB-UniRule"/>
</dbReference>
<comment type="caution">
    <text evidence="12">Was originally thought to be a dihydrodipicolinate synthase (DHDPS), catalyzing the condensation of (S)-aspartate-beta-semialdehyde [(S)-ASA] and pyruvate to dihydrodipicolinate (DHDP). However, it was shown in E.coli that the product of the enzymatic reaction is not dihydrodipicolinate but in fact (4S)-4-hydroxy-2,3,4,5-tetrahydro-(2S)-dipicolinic acid (HTPA), and that the consecutive dehydration reaction leading to DHDP is not spontaneous but catalyzed by DapB.</text>
</comment>
<dbReference type="HAMAP" id="MF_00418">
    <property type="entry name" value="DapA"/>
    <property type="match status" value="1"/>
</dbReference>
<feature type="active site" description="Schiff-base intermediate with substrate" evidence="12 14">
    <location>
        <position position="166"/>
    </location>
</feature>